<evidence type="ECO:0000313" key="1">
    <source>
        <dbReference type="EMBL" id="MBP2415483.1"/>
    </source>
</evidence>
<reference evidence="1 2" key="1">
    <citation type="submission" date="2021-03" db="EMBL/GenBank/DDBJ databases">
        <title>Sequencing the genomes of 1000 actinobacteria strains.</title>
        <authorList>
            <person name="Klenk H.-P."/>
        </authorList>
    </citation>
    <scope>NUCLEOTIDE SEQUENCE [LARGE SCALE GENOMIC DNA]</scope>
    <source>
        <strain evidence="1 2">DSM 12936</strain>
    </source>
</reference>
<sequence length="345" mass="37679">MRSSALVESPAQLLNVVEWAHQAGEPRDDLTVIVLAPTNEASRRQLRAMSALAREDGLEVLWHEPRLGGAATARTVRSLASELSGIERLVVGDPFSGVLQVVMSISRAPEVVIVDDGTATLEFARQWVAGEHLSRWHTVATPGQRRQISQLARDQISGSVRRRIGPESGCRLRLFTSLDVELPRVEVGRNTFGWVRSRFPVPEVKLGSDLIGTSLVETGVVDAESYHGGVASLVEQYAVDRYFAHRKESDAKLARIEGLGVEVVRPDLPLEIAARLGVLARRLISFPSTVVHTLPLVLADTPAELLVCDIDERWYTERATANSGRFLGQVSASARDRFGLAAVAC</sequence>
<dbReference type="RefSeq" id="WP_210052535.1">
    <property type="nucleotide sequence ID" value="NZ_BAAAMH010000036.1"/>
</dbReference>
<name>A0ABS4Z5D1_9ACTN</name>
<proteinExistence type="predicted"/>
<evidence type="ECO:0000313" key="2">
    <source>
        <dbReference type="Proteomes" id="UP000758168"/>
    </source>
</evidence>
<comment type="caution">
    <text evidence="1">The sequence shown here is derived from an EMBL/GenBank/DDBJ whole genome shotgun (WGS) entry which is preliminary data.</text>
</comment>
<keyword evidence="2" id="KW-1185">Reference proteome</keyword>
<accession>A0ABS4Z5D1</accession>
<dbReference type="EMBL" id="JAGIOB010000001">
    <property type="protein sequence ID" value="MBP2415483.1"/>
    <property type="molecule type" value="Genomic_DNA"/>
</dbReference>
<gene>
    <name evidence="1" type="ORF">JOF54_000405</name>
</gene>
<protein>
    <submittedName>
        <fullName evidence="1">Uncharacterized protein</fullName>
    </submittedName>
</protein>
<organism evidence="1 2">
    <name type="scientific">Microlunatus capsulatus</name>
    <dbReference type="NCBI Taxonomy" id="99117"/>
    <lineage>
        <taxon>Bacteria</taxon>
        <taxon>Bacillati</taxon>
        <taxon>Actinomycetota</taxon>
        <taxon>Actinomycetes</taxon>
        <taxon>Propionibacteriales</taxon>
        <taxon>Propionibacteriaceae</taxon>
        <taxon>Microlunatus</taxon>
    </lineage>
</organism>
<dbReference type="Proteomes" id="UP000758168">
    <property type="component" value="Unassembled WGS sequence"/>
</dbReference>